<protein>
    <submittedName>
        <fullName evidence="2">Uncharacterized protein</fullName>
    </submittedName>
</protein>
<evidence type="ECO:0000256" key="1">
    <source>
        <dbReference type="SAM" id="MobiDB-lite"/>
    </source>
</evidence>
<evidence type="ECO:0000313" key="2">
    <source>
        <dbReference type="EMBL" id="JAG64091.1"/>
    </source>
</evidence>
<name>A0A0K8TFD1_LYGHE</name>
<proteinExistence type="predicted"/>
<feature type="region of interest" description="Disordered" evidence="1">
    <location>
        <begin position="44"/>
        <end position="81"/>
    </location>
</feature>
<feature type="compositionally biased region" description="Basic and acidic residues" evidence="1">
    <location>
        <begin position="60"/>
        <end position="73"/>
    </location>
</feature>
<sequence>KNDLKATGNKKLKLLQWEKDFLDLMDAEENPVLAKVQGAISVGIRTTDASPSTAASSHSSPREPDQEHTRPPKADPSCNPCKKRRRLAGEIEETMDLSTSELQRLVLLEQLHLARLQREREELLLARLRRRQLPQ</sequence>
<organism evidence="2">
    <name type="scientific">Lygus hesperus</name>
    <name type="common">Western plant bug</name>
    <dbReference type="NCBI Taxonomy" id="30085"/>
    <lineage>
        <taxon>Eukaryota</taxon>
        <taxon>Metazoa</taxon>
        <taxon>Ecdysozoa</taxon>
        <taxon>Arthropoda</taxon>
        <taxon>Hexapoda</taxon>
        <taxon>Insecta</taxon>
        <taxon>Pterygota</taxon>
        <taxon>Neoptera</taxon>
        <taxon>Paraneoptera</taxon>
        <taxon>Hemiptera</taxon>
        <taxon>Heteroptera</taxon>
        <taxon>Panheteroptera</taxon>
        <taxon>Cimicomorpha</taxon>
        <taxon>Miridae</taxon>
        <taxon>Mirini</taxon>
        <taxon>Lygus</taxon>
    </lineage>
</organism>
<reference evidence="2" key="1">
    <citation type="submission" date="2014-09" db="EMBL/GenBank/DDBJ databases">
        <authorList>
            <person name="Magalhaes I.L.F."/>
            <person name="Oliveira U."/>
            <person name="Santos F.R."/>
            <person name="Vidigal T.H.D.A."/>
            <person name="Brescovit A.D."/>
            <person name="Santos A.J."/>
        </authorList>
    </citation>
    <scope>NUCLEOTIDE SEQUENCE</scope>
</reference>
<feature type="compositionally biased region" description="Low complexity" evidence="1">
    <location>
        <begin position="46"/>
        <end position="59"/>
    </location>
</feature>
<dbReference type="AlphaFoldDB" id="A0A0K8TFD1"/>
<accession>A0A0K8TFD1</accession>
<dbReference type="EMBL" id="GBRD01001730">
    <property type="protein sequence ID" value="JAG64091.1"/>
    <property type="molecule type" value="Transcribed_RNA"/>
</dbReference>
<feature type="non-terminal residue" evidence="2">
    <location>
        <position position="1"/>
    </location>
</feature>
<feature type="non-terminal residue" evidence="2">
    <location>
        <position position="135"/>
    </location>
</feature>